<evidence type="ECO:0000256" key="1">
    <source>
        <dbReference type="SAM" id="MobiDB-lite"/>
    </source>
</evidence>
<dbReference type="SUPFAM" id="SSF56672">
    <property type="entry name" value="DNA/RNA polymerases"/>
    <property type="match status" value="1"/>
</dbReference>
<sequence>MRHLQKKAEEIDGLCNFRSKEQHFNFRIGRWEEYFYDLLNPAGILDTGEGFNPSQPDHQEPNILESEVRWAVKDSPKDKAAGDDGITTRAVLACGEIGIQWLTSIFQRAWEERKVPDDWQKAIVVPIWKCKGSKKDCSTYRGISLLSHVGKMFAKILERRIRAKTEHLLSNSQFGFRKGRGCTDAIFALRQLCEKTIECDNELHLIFVDLEKAFDRVDRNKLWKVLECYGIHGQLLDSAANPDPECLNELLFADDQALFSPDKDTLQEHTNQLNRQCEAHGMRINIKKTEAITISRNETTTAFNIEGNALLNATEFKYLGSIFTKDGRIDREIEVRCQKANSINYQLAPLLKHESIPLATKAKLINSIFLTTLTYQCQTWPLTQGLKNKLVTCEMRCLRKAVNKTRRDKIRNEVIRAQVGATPVLQHVENQQIKWFDHLMRMPTDQPAHRAYNSRYSGKRPRGRPRRR</sequence>
<dbReference type="GO" id="GO:0003964">
    <property type="term" value="F:RNA-directed DNA polymerase activity"/>
    <property type="evidence" value="ECO:0007669"/>
    <property type="project" value="UniProtKB-KW"/>
</dbReference>
<reference evidence="3 4" key="1">
    <citation type="journal article" date="2021" name="Elife">
        <title>Chloroplast acquisition without the gene transfer in kleptoplastic sea slugs, Plakobranchus ocellatus.</title>
        <authorList>
            <person name="Maeda T."/>
            <person name="Takahashi S."/>
            <person name="Yoshida T."/>
            <person name="Shimamura S."/>
            <person name="Takaki Y."/>
            <person name="Nagai Y."/>
            <person name="Toyoda A."/>
            <person name="Suzuki Y."/>
            <person name="Arimoto A."/>
            <person name="Ishii H."/>
            <person name="Satoh N."/>
            <person name="Nishiyama T."/>
            <person name="Hasebe M."/>
            <person name="Maruyama T."/>
            <person name="Minagawa J."/>
            <person name="Obokata J."/>
            <person name="Shigenobu S."/>
        </authorList>
    </citation>
    <scope>NUCLEOTIDE SEQUENCE [LARGE SCALE GENOMIC DNA]</scope>
</reference>
<keyword evidence="4" id="KW-1185">Reference proteome</keyword>
<proteinExistence type="predicted"/>
<keyword evidence="3" id="KW-0808">Transferase</keyword>
<organism evidence="3 4">
    <name type="scientific">Elysia marginata</name>
    <dbReference type="NCBI Taxonomy" id="1093978"/>
    <lineage>
        <taxon>Eukaryota</taxon>
        <taxon>Metazoa</taxon>
        <taxon>Spiralia</taxon>
        <taxon>Lophotrochozoa</taxon>
        <taxon>Mollusca</taxon>
        <taxon>Gastropoda</taxon>
        <taxon>Heterobranchia</taxon>
        <taxon>Euthyneura</taxon>
        <taxon>Panpulmonata</taxon>
        <taxon>Sacoglossa</taxon>
        <taxon>Placobranchoidea</taxon>
        <taxon>Plakobranchidae</taxon>
        <taxon>Elysia</taxon>
    </lineage>
</organism>
<feature type="domain" description="Reverse transcriptase" evidence="2">
    <location>
        <begin position="134"/>
        <end position="234"/>
    </location>
</feature>
<evidence type="ECO:0000313" key="4">
    <source>
        <dbReference type="Proteomes" id="UP000762676"/>
    </source>
</evidence>
<dbReference type="PANTHER" id="PTHR47027:SF20">
    <property type="entry name" value="REVERSE TRANSCRIPTASE-LIKE PROTEIN WITH RNA-DIRECTED DNA POLYMERASE DOMAIN"/>
    <property type="match status" value="1"/>
</dbReference>
<protein>
    <submittedName>
        <fullName evidence="3">RNA-directed DNA polymerase from mobile element jockey</fullName>
    </submittedName>
</protein>
<evidence type="ECO:0000313" key="3">
    <source>
        <dbReference type="EMBL" id="GFR70313.1"/>
    </source>
</evidence>
<dbReference type="InterPro" id="IPR000477">
    <property type="entry name" value="RT_dom"/>
</dbReference>
<dbReference type="Pfam" id="PF00078">
    <property type="entry name" value="RVT_1"/>
    <property type="match status" value="2"/>
</dbReference>
<feature type="region of interest" description="Disordered" evidence="1">
    <location>
        <begin position="447"/>
        <end position="468"/>
    </location>
</feature>
<dbReference type="EMBL" id="BMAT01011313">
    <property type="protein sequence ID" value="GFR70313.1"/>
    <property type="molecule type" value="Genomic_DNA"/>
</dbReference>
<gene>
    <name evidence="3" type="ORF">ElyMa_005650400</name>
</gene>
<evidence type="ECO:0000259" key="2">
    <source>
        <dbReference type="Pfam" id="PF00078"/>
    </source>
</evidence>
<dbReference type="AlphaFoldDB" id="A0AAV4FAC3"/>
<feature type="domain" description="Reverse transcriptase" evidence="2">
    <location>
        <begin position="250"/>
        <end position="322"/>
    </location>
</feature>
<comment type="caution">
    <text evidence="3">The sequence shown here is derived from an EMBL/GenBank/DDBJ whole genome shotgun (WGS) entry which is preliminary data.</text>
</comment>
<name>A0AAV4FAC3_9GAST</name>
<accession>A0AAV4FAC3</accession>
<keyword evidence="3" id="KW-0695">RNA-directed DNA polymerase</keyword>
<dbReference type="CDD" id="cd01650">
    <property type="entry name" value="RT_nLTR_like"/>
    <property type="match status" value="1"/>
</dbReference>
<dbReference type="PANTHER" id="PTHR47027">
    <property type="entry name" value="REVERSE TRANSCRIPTASE DOMAIN-CONTAINING PROTEIN"/>
    <property type="match status" value="1"/>
</dbReference>
<dbReference type="InterPro" id="IPR043502">
    <property type="entry name" value="DNA/RNA_pol_sf"/>
</dbReference>
<feature type="compositionally biased region" description="Basic residues" evidence="1">
    <location>
        <begin position="457"/>
        <end position="468"/>
    </location>
</feature>
<keyword evidence="3" id="KW-0548">Nucleotidyltransferase</keyword>
<dbReference type="Proteomes" id="UP000762676">
    <property type="component" value="Unassembled WGS sequence"/>
</dbReference>